<dbReference type="Pfam" id="PF10099">
    <property type="entry name" value="RskA_C"/>
    <property type="match status" value="1"/>
</dbReference>
<keyword evidence="1" id="KW-0812">Transmembrane</keyword>
<sequence length="252" mass="25654">MADEEVIQSDDPFLTAGELALGVLEGSDLAAARRLQLSDVTFAGAVEWWEARLGAMSEGAQSALPSDAVWQGIVARIDAIDAQRDMPAAAAMAPVHGRGPAGWSIAAALVGVSAAAAALVLFLSTPATSPVAPPEIAAVAGDQLVAQLTDAEANRSLASRIDPESGQLRLAIAGLEAEPGKTPELWVIPAGGAPISLGAIPQQGNFARDLSVEESSLLAAGATLAVTFEDDTGERHETPTMPILLAGPLAEV</sequence>
<gene>
    <name evidence="3" type="ORF">K3177_07420</name>
</gene>
<evidence type="ECO:0000313" key="3">
    <source>
        <dbReference type="EMBL" id="MBX7488341.1"/>
    </source>
</evidence>
<evidence type="ECO:0000313" key="4">
    <source>
        <dbReference type="Proteomes" id="UP000776651"/>
    </source>
</evidence>
<reference evidence="3 4" key="1">
    <citation type="submission" date="2021-08" db="EMBL/GenBank/DDBJ databases">
        <title>Comparative Genomics Analysis of the Genus Qipengyuania Reveals Extensive Genetic Diversity and Metabolic Versatility, Including the Description of Fifteen Novel Species.</title>
        <authorList>
            <person name="Liu Y."/>
        </authorList>
    </citation>
    <scope>NUCLEOTIDE SEQUENCE [LARGE SCALE GENOMIC DNA]</scope>
    <source>
        <strain evidence="3 4">GH25</strain>
    </source>
</reference>
<organism evidence="3 4">
    <name type="scientific">Qipengyuania pacifica</name>
    <dbReference type="NCBI Taxonomy" id="2860199"/>
    <lineage>
        <taxon>Bacteria</taxon>
        <taxon>Pseudomonadati</taxon>
        <taxon>Pseudomonadota</taxon>
        <taxon>Alphaproteobacteria</taxon>
        <taxon>Sphingomonadales</taxon>
        <taxon>Erythrobacteraceae</taxon>
        <taxon>Qipengyuania</taxon>
    </lineage>
</organism>
<keyword evidence="1" id="KW-0472">Membrane</keyword>
<protein>
    <submittedName>
        <fullName evidence="3">Anti-sigma factor</fullName>
    </submittedName>
</protein>
<dbReference type="Proteomes" id="UP000776651">
    <property type="component" value="Unassembled WGS sequence"/>
</dbReference>
<evidence type="ECO:0000259" key="2">
    <source>
        <dbReference type="Pfam" id="PF10099"/>
    </source>
</evidence>
<evidence type="ECO:0000256" key="1">
    <source>
        <dbReference type="SAM" id="Phobius"/>
    </source>
</evidence>
<keyword evidence="1" id="KW-1133">Transmembrane helix</keyword>
<accession>A0ABS7JE76</accession>
<comment type="caution">
    <text evidence="3">The sequence shown here is derived from an EMBL/GenBank/DDBJ whole genome shotgun (WGS) entry which is preliminary data.</text>
</comment>
<name>A0ABS7JE76_9SPHN</name>
<dbReference type="InterPro" id="IPR018764">
    <property type="entry name" value="RskA_C"/>
</dbReference>
<proteinExistence type="predicted"/>
<feature type="domain" description="Anti-sigma K factor RskA C-terminal" evidence="2">
    <location>
        <begin position="112"/>
        <end position="243"/>
    </location>
</feature>
<dbReference type="EMBL" id="JAIGNQ010000002">
    <property type="protein sequence ID" value="MBX7488341.1"/>
    <property type="molecule type" value="Genomic_DNA"/>
</dbReference>
<keyword evidence="4" id="KW-1185">Reference proteome</keyword>
<dbReference type="RefSeq" id="WP_221597742.1">
    <property type="nucleotide sequence ID" value="NZ_JAIGNQ010000002.1"/>
</dbReference>
<feature type="transmembrane region" description="Helical" evidence="1">
    <location>
        <begin position="101"/>
        <end position="123"/>
    </location>
</feature>